<gene>
    <name evidence="1" type="ORF">EVAR_5333_1</name>
</gene>
<evidence type="ECO:0000313" key="2">
    <source>
        <dbReference type="Proteomes" id="UP000299102"/>
    </source>
</evidence>
<keyword evidence="2" id="KW-1185">Reference proteome</keyword>
<accession>A0A4C1TM33</accession>
<name>A0A4C1TM33_EUMVA</name>
<organism evidence="1 2">
    <name type="scientific">Eumeta variegata</name>
    <name type="common">Bagworm moth</name>
    <name type="synonym">Eumeta japonica</name>
    <dbReference type="NCBI Taxonomy" id="151549"/>
    <lineage>
        <taxon>Eukaryota</taxon>
        <taxon>Metazoa</taxon>
        <taxon>Ecdysozoa</taxon>
        <taxon>Arthropoda</taxon>
        <taxon>Hexapoda</taxon>
        <taxon>Insecta</taxon>
        <taxon>Pterygota</taxon>
        <taxon>Neoptera</taxon>
        <taxon>Endopterygota</taxon>
        <taxon>Lepidoptera</taxon>
        <taxon>Glossata</taxon>
        <taxon>Ditrysia</taxon>
        <taxon>Tineoidea</taxon>
        <taxon>Psychidae</taxon>
        <taxon>Oiketicinae</taxon>
        <taxon>Eumeta</taxon>
    </lineage>
</organism>
<sequence length="112" mass="12782">MDIMEYFLISSSGRFFRGTREEWNGRRKSGKKGSLCSRVRTVNAHSGHGRYDSPTNISIPLSNLIPNPFSTLIRLTFNSVPGLDYVDSSDPLSVRSRSQVPSQYCFLFRFRI</sequence>
<comment type="caution">
    <text evidence="1">The sequence shown here is derived from an EMBL/GenBank/DDBJ whole genome shotgun (WGS) entry which is preliminary data.</text>
</comment>
<proteinExistence type="predicted"/>
<dbReference type="AlphaFoldDB" id="A0A4C1TM33"/>
<dbReference type="EMBL" id="BGZK01000073">
    <property type="protein sequence ID" value="GBP15639.1"/>
    <property type="molecule type" value="Genomic_DNA"/>
</dbReference>
<reference evidence="1 2" key="1">
    <citation type="journal article" date="2019" name="Commun. Biol.">
        <title>The bagworm genome reveals a unique fibroin gene that provides high tensile strength.</title>
        <authorList>
            <person name="Kono N."/>
            <person name="Nakamura H."/>
            <person name="Ohtoshi R."/>
            <person name="Tomita M."/>
            <person name="Numata K."/>
            <person name="Arakawa K."/>
        </authorList>
    </citation>
    <scope>NUCLEOTIDE SEQUENCE [LARGE SCALE GENOMIC DNA]</scope>
</reference>
<dbReference type="Proteomes" id="UP000299102">
    <property type="component" value="Unassembled WGS sequence"/>
</dbReference>
<protein>
    <submittedName>
        <fullName evidence="1">Uncharacterized protein</fullName>
    </submittedName>
</protein>
<evidence type="ECO:0000313" key="1">
    <source>
        <dbReference type="EMBL" id="GBP15639.1"/>
    </source>
</evidence>